<evidence type="ECO:0000259" key="13">
    <source>
        <dbReference type="Pfam" id="PF01052"/>
    </source>
</evidence>
<keyword evidence="8" id="KW-0283">Flagellar rotation</keyword>
<keyword evidence="14" id="KW-0969">Cilium</keyword>
<dbReference type="PRINTS" id="PR00955">
    <property type="entry name" value="FLGMOTORFLIM"/>
</dbReference>
<evidence type="ECO:0000313" key="14">
    <source>
        <dbReference type="EMBL" id="EGK73147.1"/>
    </source>
</evidence>
<dbReference type="Gene3D" id="3.40.1550.10">
    <property type="entry name" value="CheC-like"/>
    <property type="match status" value="1"/>
</dbReference>
<evidence type="ECO:0000256" key="7">
    <source>
        <dbReference type="ARBA" id="ARBA00022519"/>
    </source>
</evidence>
<dbReference type="InterPro" id="IPR001543">
    <property type="entry name" value="FliN-like_C"/>
</dbReference>
<dbReference type="InterPro" id="IPR028976">
    <property type="entry name" value="CheC-like_sf"/>
</dbReference>
<reference evidence="14 15" key="1">
    <citation type="journal article" date="2011" name="J. Bacteriol.">
        <title>Genome sequence of Methyloversatilis universalis FAM5T, a methylotrophic representative of the order Rhodocyclales.</title>
        <authorList>
            <person name="Kittichotirat W."/>
            <person name="Good N.M."/>
            <person name="Hall R."/>
            <person name="Bringel F."/>
            <person name="Lajus A."/>
            <person name="Medigue C."/>
            <person name="Smalley N.E."/>
            <person name="Beck D."/>
            <person name="Bumgarner R."/>
            <person name="Vuilleumier S."/>
            <person name="Kalyuzhnaya M.G."/>
        </authorList>
    </citation>
    <scope>NUCLEOTIDE SEQUENCE [LARGE SCALE GENOMIC DNA]</scope>
    <source>
        <strain evidence="15">ATCC BAA-1314 / JCM 13912 / FAM5</strain>
    </source>
</reference>
<proteinExistence type="inferred from homology"/>
<evidence type="ECO:0000256" key="9">
    <source>
        <dbReference type="ARBA" id="ARBA00023136"/>
    </source>
</evidence>
<feature type="domain" description="Flagellar motor switch protein FliN-like C-terminal" evidence="13">
    <location>
        <begin position="250"/>
        <end position="317"/>
    </location>
</feature>
<organism evidence="14 15">
    <name type="scientific">Methyloversatilis universalis (strain ATCC BAA-1314 / DSM 25237 / JCM 13912 / CCUG 52030 / FAM5)</name>
    <dbReference type="NCBI Taxonomy" id="1000565"/>
    <lineage>
        <taxon>Bacteria</taxon>
        <taxon>Pseudomonadati</taxon>
        <taxon>Pseudomonadota</taxon>
        <taxon>Betaproteobacteria</taxon>
        <taxon>Nitrosomonadales</taxon>
        <taxon>Sterolibacteriaceae</taxon>
        <taxon>Methyloversatilis</taxon>
    </lineage>
</organism>
<evidence type="ECO:0000256" key="3">
    <source>
        <dbReference type="ARBA" id="ARBA00011049"/>
    </source>
</evidence>
<evidence type="ECO:0000256" key="5">
    <source>
        <dbReference type="ARBA" id="ARBA00022475"/>
    </source>
</evidence>
<dbReference type="SUPFAM" id="SSF101801">
    <property type="entry name" value="Surface presentation of antigens (SPOA)"/>
    <property type="match status" value="1"/>
</dbReference>
<dbReference type="Gene3D" id="2.30.330.10">
    <property type="entry name" value="SpoA-like"/>
    <property type="match status" value="1"/>
</dbReference>
<name>F5R7T6_METUF</name>
<keyword evidence="14" id="KW-0966">Cell projection</keyword>
<comment type="subcellular location">
    <subcellularLocation>
        <location evidence="1">Bacterial flagellum basal body</location>
    </subcellularLocation>
    <subcellularLocation>
        <location evidence="2">Cell inner membrane</location>
        <topology evidence="2">Peripheral membrane protein</topology>
    </subcellularLocation>
</comment>
<dbReference type="PIRSF" id="PIRSF002888">
    <property type="entry name" value="FliM"/>
    <property type="match status" value="1"/>
</dbReference>
<dbReference type="NCBIfam" id="TIGR01397">
    <property type="entry name" value="fliM_switch"/>
    <property type="match status" value="1"/>
</dbReference>
<dbReference type="eggNOG" id="COG1868">
    <property type="taxonomic scope" value="Bacteria"/>
</dbReference>
<keyword evidence="14" id="KW-0282">Flagellum</keyword>
<comment type="similarity">
    <text evidence="3">Belongs to the FliM family.</text>
</comment>
<comment type="caution">
    <text evidence="14">The sequence shown here is derived from an EMBL/GenBank/DDBJ whole genome shotgun (WGS) entry which is preliminary data.</text>
</comment>
<keyword evidence="7" id="KW-0997">Cell inner membrane</keyword>
<keyword evidence="9" id="KW-0472">Membrane</keyword>
<gene>
    <name evidence="14" type="ORF">METUNv1_00318</name>
</gene>
<dbReference type="InterPro" id="IPR001689">
    <property type="entry name" value="Flag_FliM"/>
</dbReference>
<dbReference type="GO" id="GO:0009425">
    <property type="term" value="C:bacterial-type flagellum basal body"/>
    <property type="evidence" value="ECO:0007669"/>
    <property type="project" value="UniProtKB-SubCell"/>
</dbReference>
<dbReference type="EMBL" id="AFHG01000029">
    <property type="protein sequence ID" value="EGK73147.1"/>
    <property type="molecule type" value="Genomic_DNA"/>
</dbReference>
<dbReference type="Pfam" id="PF02154">
    <property type="entry name" value="FliM"/>
    <property type="match status" value="1"/>
</dbReference>
<dbReference type="InterPro" id="IPR036429">
    <property type="entry name" value="SpoA-like_sf"/>
</dbReference>
<evidence type="ECO:0000256" key="12">
    <source>
        <dbReference type="NCBIfam" id="TIGR01397"/>
    </source>
</evidence>
<accession>F5R7T6</accession>
<dbReference type="CDD" id="cd17908">
    <property type="entry name" value="FliM"/>
    <property type="match status" value="1"/>
</dbReference>
<sequence length="341" mass="38272">MSDFLSQEEVDALLKGVTGETDETVQEEDTGGVRPYNLGTQERIVRGRMPTLELIHERFARYLRIGLFNFMQRSAEISLGPIRVQKYSEFIRNLVVPTNLNLVQVKPLRGTGLVVFDPNLVFLVIDNMFGGDGRFHTRVEGRDFTLTEQRIIHGLLEVFFAEYERSWEPVHAIKFEYIRSEMNSQFANIATPSEIVVAATFTVELGGVSAEMHICLPYSMVEPLRDTLNSSMQSDSVSSDNRWIRLLTRQVQDAAVELVVHLGDGSLTLGGLNSLKVGDIIPITIPETVKAEVDGIDVLECRYGIQNGHYALKIERFMAGEEELIEHALGARSKNTGEEQP</sequence>
<keyword evidence="6" id="KW-0145">Chemotaxis</keyword>
<dbReference type="Pfam" id="PF01052">
    <property type="entry name" value="FliMN_C"/>
    <property type="match status" value="1"/>
</dbReference>
<dbReference type="PANTHER" id="PTHR30034:SF3">
    <property type="entry name" value="FLAGELLAR MOTOR SWITCH PROTEIN FLIM"/>
    <property type="match status" value="1"/>
</dbReference>
<dbReference type="PANTHER" id="PTHR30034">
    <property type="entry name" value="FLAGELLAR MOTOR SWITCH PROTEIN FLIM"/>
    <property type="match status" value="1"/>
</dbReference>
<dbReference type="GO" id="GO:0005886">
    <property type="term" value="C:plasma membrane"/>
    <property type="evidence" value="ECO:0007669"/>
    <property type="project" value="UniProtKB-SubCell"/>
</dbReference>
<evidence type="ECO:0000256" key="8">
    <source>
        <dbReference type="ARBA" id="ARBA00022779"/>
    </source>
</evidence>
<keyword evidence="15" id="KW-1185">Reference proteome</keyword>
<dbReference type="AlphaFoldDB" id="F5R7T6"/>
<dbReference type="RefSeq" id="WP_008058161.1">
    <property type="nucleotide sequence ID" value="NZ_AFHG01000029.1"/>
</dbReference>
<evidence type="ECO:0000256" key="4">
    <source>
        <dbReference type="ARBA" id="ARBA00021898"/>
    </source>
</evidence>
<comment type="function">
    <text evidence="11">FliM is one of three proteins (FliG, FliN, FliM) that forms the rotor-mounted switch complex (C ring), located at the base of the basal body. This complex interacts with the CheY and CheZ chemotaxis proteins, in addition to contacting components of the motor that determine the direction of flagellar rotation.</text>
</comment>
<dbReference type="GO" id="GO:0050918">
    <property type="term" value="P:positive chemotaxis"/>
    <property type="evidence" value="ECO:0007669"/>
    <property type="project" value="TreeGrafter"/>
</dbReference>
<dbReference type="GO" id="GO:0071978">
    <property type="term" value="P:bacterial-type flagellum-dependent swarming motility"/>
    <property type="evidence" value="ECO:0007669"/>
    <property type="project" value="TreeGrafter"/>
</dbReference>
<evidence type="ECO:0000256" key="6">
    <source>
        <dbReference type="ARBA" id="ARBA00022500"/>
    </source>
</evidence>
<evidence type="ECO:0000256" key="10">
    <source>
        <dbReference type="ARBA" id="ARBA00023143"/>
    </source>
</evidence>
<evidence type="ECO:0000256" key="2">
    <source>
        <dbReference type="ARBA" id="ARBA00004417"/>
    </source>
</evidence>
<dbReference type="GO" id="GO:0003774">
    <property type="term" value="F:cytoskeletal motor activity"/>
    <property type="evidence" value="ECO:0007669"/>
    <property type="project" value="InterPro"/>
</dbReference>
<dbReference type="SUPFAM" id="SSF103039">
    <property type="entry name" value="CheC-like"/>
    <property type="match status" value="1"/>
</dbReference>
<evidence type="ECO:0000256" key="1">
    <source>
        <dbReference type="ARBA" id="ARBA00004117"/>
    </source>
</evidence>
<evidence type="ECO:0000256" key="11">
    <source>
        <dbReference type="ARBA" id="ARBA00025044"/>
    </source>
</evidence>
<keyword evidence="5" id="KW-1003">Cell membrane</keyword>
<evidence type="ECO:0000313" key="15">
    <source>
        <dbReference type="Proteomes" id="UP000005019"/>
    </source>
</evidence>
<dbReference type="OrthoDB" id="9806941at2"/>
<dbReference type="Proteomes" id="UP000005019">
    <property type="component" value="Unassembled WGS sequence"/>
</dbReference>
<protein>
    <recommendedName>
        <fullName evidence="4 12">Flagellar motor switch protein FliM</fullName>
    </recommendedName>
</protein>
<dbReference type="STRING" id="1000565.METUNv1_00318"/>
<keyword evidence="10" id="KW-0975">Bacterial flagellum</keyword>